<organism evidence="3 4">
    <name type="scientific">Diploptera punctata</name>
    <name type="common">Pacific beetle cockroach</name>
    <dbReference type="NCBI Taxonomy" id="6984"/>
    <lineage>
        <taxon>Eukaryota</taxon>
        <taxon>Metazoa</taxon>
        <taxon>Ecdysozoa</taxon>
        <taxon>Arthropoda</taxon>
        <taxon>Hexapoda</taxon>
        <taxon>Insecta</taxon>
        <taxon>Pterygota</taxon>
        <taxon>Neoptera</taxon>
        <taxon>Polyneoptera</taxon>
        <taxon>Dictyoptera</taxon>
        <taxon>Blattodea</taxon>
        <taxon>Blaberoidea</taxon>
        <taxon>Blaberidae</taxon>
        <taxon>Diplopterinae</taxon>
        <taxon>Diploptera</taxon>
    </lineage>
</organism>
<evidence type="ECO:0000313" key="4">
    <source>
        <dbReference type="Proteomes" id="UP001233999"/>
    </source>
</evidence>
<dbReference type="EMBL" id="JASPKZ010009821">
    <property type="protein sequence ID" value="KAJ9575757.1"/>
    <property type="molecule type" value="Genomic_DNA"/>
</dbReference>
<proteinExistence type="predicted"/>
<feature type="domain" description="SUZ-C" evidence="2">
    <location>
        <begin position="91"/>
        <end position="143"/>
    </location>
</feature>
<evidence type="ECO:0000256" key="1">
    <source>
        <dbReference type="SAM" id="MobiDB-lite"/>
    </source>
</evidence>
<reference evidence="3" key="1">
    <citation type="journal article" date="2023" name="IScience">
        <title>Live-bearing cockroach genome reveals convergent evolutionary mechanisms linked to viviparity in insects and beyond.</title>
        <authorList>
            <person name="Fouks B."/>
            <person name="Harrison M.C."/>
            <person name="Mikhailova A.A."/>
            <person name="Marchal E."/>
            <person name="English S."/>
            <person name="Carruthers M."/>
            <person name="Jennings E.C."/>
            <person name="Chiamaka E.L."/>
            <person name="Frigard R.A."/>
            <person name="Pippel M."/>
            <person name="Attardo G.M."/>
            <person name="Benoit J.B."/>
            <person name="Bornberg-Bauer E."/>
            <person name="Tobe S.S."/>
        </authorList>
    </citation>
    <scope>NUCLEOTIDE SEQUENCE</scope>
    <source>
        <strain evidence="3">Stay&amp;Tobe</strain>
    </source>
</reference>
<keyword evidence="4" id="KW-1185">Reference proteome</keyword>
<evidence type="ECO:0000313" key="3">
    <source>
        <dbReference type="EMBL" id="KAJ9575757.1"/>
    </source>
</evidence>
<gene>
    <name evidence="3" type="ORF">L9F63_007403</name>
</gene>
<dbReference type="Proteomes" id="UP001233999">
    <property type="component" value="Unassembled WGS sequence"/>
</dbReference>
<dbReference type="PANTHER" id="PTHR31796">
    <property type="entry name" value="SUZ DOMAIN-CONTAINING PROTEIN 1"/>
    <property type="match status" value="1"/>
</dbReference>
<dbReference type="InterPro" id="IPR024642">
    <property type="entry name" value="SUZ-C"/>
</dbReference>
<dbReference type="AlphaFoldDB" id="A0AAD8E3Z5"/>
<dbReference type="Pfam" id="PF12901">
    <property type="entry name" value="SUZ-C"/>
    <property type="match status" value="1"/>
</dbReference>
<dbReference type="PROSITE" id="PS51938">
    <property type="entry name" value="SUZ_C"/>
    <property type="match status" value="1"/>
</dbReference>
<feature type="region of interest" description="Disordered" evidence="1">
    <location>
        <begin position="18"/>
        <end position="50"/>
    </location>
</feature>
<reference evidence="3" key="2">
    <citation type="submission" date="2023-05" db="EMBL/GenBank/DDBJ databases">
        <authorList>
            <person name="Fouks B."/>
        </authorList>
    </citation>
    <scope>NUCLEOTIDE SEQUENCE</scope>
    <source>
        <strain evidence="3">Stay&amp;Tobe</strain>
        <tissue evidence="3">Testes</tissue>
    </source>
</reference>
<evidence type="ECO:0000259" key="2">
    <source>
        <dbReference type="PROSITE" id="PS51938"/>
    </source>
</evidence>
<name>A0AAD8E3Z5_DIPPU</name>
<comment type="caution">
    <text evidence="3">The sequence shown here is derived from an EMBL/GenBank/DDBJ whole genome shotgun (WGS) entry which is preliminary data.</text>
</comment>
<dbReference type="InterPro" id="IPR039228">
    <property type="entry name" value="SZRD1"/>
</dbReference>
<sequence length="143" mass="16287">MATCEEVDVIESWEQIEESGILDQKLMHPDTPSPDESELMPSRGTSNGPVILQEDGIRTHYIPPQPTVKILKRPARNREQEYAEARLRILGEARSPEEQLRIATNDRISKIQTKMEVLRTSETSNIIRLPKGPDGTRGFNVRR</sequence>
<protein>
    <recommendedName>
        <fullName evidence="2">SUZ-C domain-containing protein</fullName>
    </recommendedName>
</protein>
<accession>A0AAD8E3Z5</accession>
<dbReference type="PANTHER" id="PTHR31796:SF2">
    <property type="entry name" value="SUZ DOMAIN-CONTAINING PROTEIN 1"/>
    <property type="match status" value="1"/>
</dbReference>